<dbReference type="InterPro" id="IPR046347">
    <property type="entry name" value="bZIP_sf"/>
</dbReference>
<dbReference type="Proteomes" id="UP000515121">
    <property type="component" value="Unplaced"/>
</dbReference>
<dbReference type="Pfam" id="PF00170">
    <property type="entry name" value="bZIP_1"/>
    <property type="match status" value="1"/>
</dbReference>
<dbReference type="GO" id="GO:0005634">
    <property type="term" value="C:nucleus"/>
    <property type="evidence" value="ECO:0007669"/>
    <property type="project" value="UniProtKB-SubCell"/>
</dbReference>
<dbReference type="FunFam" id="1.20.5.170:FF:000020">
    <property type="entry name" value="BZIP transcription factor"/>
    <property type="match status" value="1"/>
</dbReference>
<keyword evidence="6" id="KW-0539">Nucleus</keyword>
<sequence>MMKRSASELALEDFIRKNMNTSSMITFSNAAKPSASPDTAVDLNNYLSPAHHLSDFKDHPYQEVINESSSYGREVAETHVLLSQNLTPKRSTLDSQFSICGNVSAVNNPKSRETEDRGVTSASSDHDPSDDDDDDDDEEEEEEEDVETDAGQSEQRSDPSSLKRLRRKLSNRESARRSRKRKQEHLADLELQAEQLRGENDSLYKQLTNAHQQFRDADTDNRVLKSDVEALRAKVKLAEDMLARGSLACGLNQLLQSHLTSPQTIATHNLRRVANVSPTITVHGDDPSYAGLMVSGNSALGLANADISNIANLNNGIGGDAVSCVTEIWRLE</sequence>
<evidence type="ECO:0000313" key="9">
    <source>
        <dbReference type="Proteomes" id="UP000515121"/>
    </source>
</evidence>
<feature type="compositionally biased region" description="Acidic residues" evidence="7">
    <location>
        <begin position="128"/>
        <end position="148"/>
    </location>
</feature>
<comment type="subcellular location">
    <subcellularLocation>
        <location evidence="1">Nucleus</location>
    </subcellularLocation>
</comment>
<keyword evidence="5" id="KW-0804">Transcription</keyword>
<dbReference type="InterPro" id="IPR004827">
    <property type="entry name" value="bZIP"/>
</dbReference>
<proteinExistence type="inferred from homology"/>
<dbReference type="KEGG" id="dzi:111285463"/>
<evidence type="ECO:0000313" key="10">
    <source>
        <dbReference type="RefSeq" id="XP_022730674.1"/>
    </source>
</evidence>
<dbReference type="Gene3D" id="1.20.5.170">
    <property type="match status" value="1"/>
</dbReference>
<comment type="similarity">
    <text evidence="2">Belongs to the bZIP family.</text>
</comment>
<evidence type="ECO:0000256" key="6">
    <source>
        <dbReference type="ARBA" id="ARBA00023242"/>
    </source>
</evidence>
<evidence type="ECO:0000256" key="1">
    <source>
        <dbReference type="ARBA" id="ARBA00004123"/>
    </source>
</evidence>
<dbReference type="PANTHER" id="PTHR46408:SF8">
    <property type="entry name" value="BASIC LEUCINE ZIPPER 9"/>
    <property type="match status" value="1"/>
</dbReference>
<evidence type="ECO:0000256" key="4">
    <source>
        <dbReference type="ARBA" id="ARBA00023125"/>
    </source>
</evidence>
<accession>A0A6P5XR02</accession>
<dbReference type="PANTHER" id="PTHR46408">
    <property type="entry name" value="BASIC LEUCINE ZIPPER 63"/>
    <property type="match status" value="1"/>
</dbReference>
<dbReference type="RefSeq" id="XP_022730674.1">
    <property type="nucleotide sequence ID" value="XM_022874939.1"/>
</dbReference>
<dbReference type="GeneID" id="111285463"/>
<dbReference type="GO" id="GO:0003677">
    <property type="term" value="F:DNA binding"/>
    <property type="evidence" value="ECO:0007669"/>
    <property type="project" value="UniProtKB-KW"/>
</dbReference>
<organism evidence="9 10">
    <name type="scientific">Durio zibethinus</name>
    <name type="common">Durian</name>
    <dbReference type="NCBI Taxonomy" id="66656"/>
    <lineage>
        <taxon>Eukaryota</taxon>
        <taxon>Viridiplantae</taxon>
        <taxon>Streptophyta</taxon>
        <taxon>Embryophyta</taxon>
        <taxon>Tracheophyta</taxon>
        <taxon>Spermatophyta</taxon>
        <taxon>Magnoliopsida</taxon>
        <taxon>eudicotyledons</taxon>
        <taxon>Gunneridae</taxon>
        <taxon>Pentapetalae</taxon>
        <taxon>rosids</taxon>
        <taxon>malvids</taxon>
        <taxon>Malvales</taxon>
        <taxon>Malvaceae</taxon>
        <taxon>Helicteroideae</taxon>
        <taxon>Durio</taxon>
    </lineage>
</organism>
<evidence type="ECO:0000256" key="5">
    <source>
        <dbReference type="ARBA" id="ARBA00023163"/>
    </source>
</evidence>
<dbReference type="SMART" id="SM00338">
    <property type="entry name" value="BRLZ"/>
    <property type="match status" value="1"/>
</dbReference>
<dbReference type="PROSITE" id="PS50217">
    <property type="entry name" value="BZIP"/>
    <property type="match status" value="1"/>
</dbReference>
<name>A0A6P5XR02_DURZI</name>
<evidence type="ECO:0000256" key="7">
    <source>
        <dbReference type="SAM" id="MobiDB-lite"/>
    </source>
</evidence>
<dbReference type="SUPFAM" id="SSF57959">
    <property type="entry name" value="Leucine zipper domain"/>
    <property type="match status" value="1"/>
</dbReference>
<feature type="region of interest" description="Disordered" evidence="7">
    <location>
        <begin position="103"/>
        <end position="186"/>
    </location>
</feature>
<reference evidence="10" key="1">
    <citation type="submission" date="2025-08" db="UniProtKB">
        <authorList>
            <consortium name="RefSeq"/>
        </authorList>
    </citation>
    <scope>IDENTIFICATION</scope>
    <source>
        <tissue evidence="10">Fruit stalk</tissue>
    </source>
</reference>
<gene>
    <name evidence="10" type="primary">LOC111285463</name>
</gene>
<protein>
    <submittedName>
        <fullName evidence="10">Basic leucine zipper 9</fullName>
    </submittedName>
</protein>
<dbReference type="InterPro" id="IPR045314">
    <property type="entry name" value="bZIP_plant_GBF1"/>
</dbReference>
<dbReference type="GO" id="GO:0003700">
    <property type="term" value="F:DNA-binding transcription factor activity"/>
    <property type="evidence" value="ECO:0007669"/>
    <property type="project" value="InterPro"/>
</dbReference>
<dbReference type="CDD" id="cd14702">
    <property type="entry name" value="bZIP_plant_GBF1"/>
    <property type="match status" value="1"/>
</dbReference>
<evidence type="ECO:0000256" key="3">
    <source>
        <dbReference type="ARBA" id="ARBA00023015"/>
    </source>
</evidence>
<keyword evidence="4" id="KW-0238">DNA-binding</keyword>
<dbReference type="AlphaFoldDB" id="A0A6P5XR02"/>
<feature type="domain" description="BZIP" evidence="8">
    <location>
        <begin position="161"/>
        <end position="224"/>
    </location>
</feature>
<dbReference type="PROSITE" id="PS00036">
    <property type="entry name" value="BZIP_BASIC"/>
    <property type="match status" value="1"/>
</dbReference>
<dbReference type="OrthoDB" id="1299653at2759"/>
<keyword evidence="9" id="KW-1185">Reference proteome</keyword>
<dbReference type="GO" id="GO:0046983">
    <property type="term" value="F:protein dimerization activity"/>
    <property type="evidence" value="ECO:0007669"/>
    <property type="project" value="UniProtKB-ARBA"/>
</dbReference>
<evidence type="ECO:0000256" key="2">
    <source>
        <dbReference type="ARBA" id="ARBA00007163"/>
    </source>
</evidence>
<keyword evidence="3" id="KW-0805">Transcription regulation</keyword>
<evidence type="ECO:0000259" key="8">
    <source>
        <dbReference type="PROSITE" id="PS50217"/>
    </source>
</evidence>